<dbReference type="AlphaFoldDB" id="A0A4Q4LYW0"/>
<comment type="cofactor">
    <cofactor evidence="1">
        <name>Fe cation</name>
        <dbReference type="ChEBI" id="CHEBI:24875"/>
    </cofactor>
</comment>
<keyword evidence="15" id="KW-0223">Dioxygenase</keyword>
<keyword evidence="19" id="KW-0472">Membrane</keyword>
<keyword evidence="16" id="KW-0560">Oxidoreductase</keyword>
<feature type="domain" description="VOC" evidence="24">
    <location>
        <begin position="1"/>
        <end position="111"/>
    </location>
</feature>
<accession>A0A4Q4LYW0</accession>
<evidence type="ECO:0000313" key="25">
    <source>
        <dbReference type="EMBL" id="RYN22181.1"/>
    </source>
</evidence>
<dbReference type="EC" id="1.13.11.27" evidence="8"/>
<dbReference type="GO" id="GO:0006559">
    <property type="term" value="P:L-phenylalanine catabolic process"/>
    <property type="evidence" value="ECO:0007669"/>
    <property type="project" value="UniProtKB-UniPathway"/>
</dbReference>
<evidence type="ECO:0000256" key="16">
    <source>
        <dbReference type="ARBA" id="ARBA00023002"/>
    </source>
</evidence>
<sequence length="180" mass="20490">MSSPGGLVKVPINEPAAGLKKSQIEEFVTFYSGNSVQHIAFLTNDICATVLNLKQRSMQFITVPDNYYDTLRKRLAQTEKLHINKDLEQIKELRILVDFDKGSYLLQTFTKPLTDKPTVFLKIIQKNNFEGFSAGNFKSLFEAVEREQAEQGICRFLRLVGSFLITNSLLSQLVVVDRLR</sequence>
<keyword evidence="14" id="KW-0828">Tyrosine catabolism</keyword>
<dbReference type="GO" id="GO:0006572">
    <property type="term" value="P:L-tyrosine catabolic process"/>
    <property type="evidence" value="ECO:0007669"/>
    <property type="project" value="UniProtKB-KW"/>
</dbReference>
<dbReference type="PROSITE" id="PS51819">
    <property type="entry name" value="VOC"/>
    <property type="match status" value="1"/>
</dbReference>
<evidence type="ECO:0000256" key="9">
    <source>
        <dbReference type="ARBA" id="ARBA00018452"/>
    </source>
</evidence>
<evidence type="ECO:0000256" key="12">
    <source>
        <dbReference type="ARBA" id="ARBA00022737"/>
    </source>
</evidence>
<dbReference type="InterPro" id="IPR005956">
    <property type="entry name" value="4OHPhenylPyrv_dOase"/>
</dbReference>
<name>A0A4Q4LYW0_9PLEO</name>
<dbReference type="GO" id="GO:0000139">
    <property type="term" value="C:Golgi membrane"/>
    <property type="evidence" value="ECO:0007669"/>
    <property type="project" value="UniProtKB-SubCell"/>
</dbReference>
<keyword evidence="11" id="KW-0479">Metal-binding</keyword>
<evidence type="ECO:0000313" key="26">
    <source>
        <dbReference type="Proteomes" id="UP000292402"/>
    </source>
</evidence>
<comment type="function">
    <text evidence="22">Catalyzes the conversion of 4-hydroxyphenylpyruvic acid to homogentisic acid, one of the steps in tyrosine catabolism.</text>
</comment>
<dbReference type="SUPFAM" id="SSF54593">
    <property type="entry name" value="Glyoxalase/Bleomycin resistance protein/Dihydroxybiphenyl dioxygenase"/>
    <property type="match status" value="1"/>
</dbReference>
<evidence type="ECO:0000256" key="6">
    <source>
        <dbReference type="ARBA" id="ARBA00005877"/>
    </source>
</evidence>
<comment type="catalytic activity">
    <reaction evidence="23">
        <text>3-(4-hydroxyphenyl)pyruvate + O2 = homogentisate + CO2</text>
        <dbReference type="Rhea" id="RHEA:16189"/>
        <dbReference type="ChEBI" id="CHEBI:15379"/>
        <dbReference type="ChEBI" id="CHEBI:16169"/>
        <dbReference type="ChEBI" id="CHEBI:16526"/>
        <dbReference type="ChEBI" id="CHEBI:36242"/>
        <dbReference type="EC" id="1.13.11.27"/>
    </reaction>
    <physiologicalReaction direction="left-to-right" evidence="23">
        <dbReference type="Rhea" id="RHEA:16190"/>
    </physiologicalReaction>
</comment>
<evidence type="ECO:0000256" key="2">
    <source>
        <dbReference type="ARBA" id="ARBA00004395"/>
    </source>
</evidence>
<dbReference type="FunFam" id="3.10.180.10:FF:000022">
    <property type="entry name" value="4-hydroxyphenylpyruvate dioxygenase"/>
    <property type="match status" value="1"/>
</dbReference>
<comment type="similarity">
    <text evidence="6">Belongs to the 4HPPD family.</text>
</comment>
<keyword evidence="12" id="KW-0677">Repeat</keyword>
<keyword evidence="10" id="KW-0963">Cytoplasm</keyword>
<evidence type="ECO:0000256" key="10">
    <source>
        <dbReference type="ARBA" id="ARBA00022490"/>
    </source>
</evidence>
<dbReference type="GO" id="GO:0042802">
    <property type="term" value="F:identical protein binding"/>
    <property type="evidence" value="ECO:0007669"/>
    <property type="project" value="UniProtKB-ARBA"/>
</dbReference>
<dbReference type="InterPro" id="IPR029068">
    <property type="entry name" value="Glyas_Bleomycin-R_OHBP_Dase"/>
</dbReference>
<dbReference type="InterPro" id="IPR041735">
    <property type="entry name" value="4OHPhenylPyrv_dOase_C"/>
</dbReference>
<proteinExistence type="inferred from homology"/>
<evidence type="ECO:0000256" key="15">
    <source>
        <dbReference type="ARBA" id="ARBA00022964"/>
    </source>
</evidence>
<evidence type="ECO:0000256" key="8">
    <source>
        <dbReference type="ARBA" id="ARBA00013222"/>
    </source>
</evidence>
<dbReference type="CDD" id="cd07250">
    <property type="entry name" value="HPPD_C_like"/>
    <property type="match status" value="1"/>
</dbReference>
<evidence type="ECO:0000256" key="1">
    <source>
        <dbReference type="ARBA" id="ARBA00001962"/>
    </source>
</evidence>
<evidence type="ECO:0000259" key="24">
    <source>
        <dbReference type="PROSITE" id="PS51819"/>
    </source>
</evidence>
<evidence type="ECO:0000256" key="17">
    <source>
        <dbReference type="ARBA" id="ARBA00023004"/>
    </source>
</evidence>
<evidence type="ECO:0000256" key="11">
    <source>
        <dbReference type="ARBA" id="ARBA00022723"/>
    </source>
</evidence>
<evidence type="ECO:0000256" key="4">
    <source>
        <dbReference type="ARBA" id="ARBA00004496"/>
    </source>
</evidence>
<evidence type="ECO:0000256" key="23">
    <source>
        <dbReference type="ARBA" id="ARBA00048047"/>
    </source>
</evidence>
<evidence type="ECO:0000256" key="5">
    <source>
        <dbReference type="ARBA" id="ARBA00005162"/>
    </source>
</evidence>
<evidence type="ECO:0000256" key="7">
    <source>
        <dbReference type="ARBA" id="ARBA00011738"/>
    </source>
</evidence>
<comment type="caution">
    <text evidence="25">The sequence shown here is derived from an EMBL/GenBank/DDBJ whole genome shotgun (WGS) entry which is preliminary data.</text>
</comment>
<comment type="subcellular location">
    <subcellularLocation>
        <location evidence="4">Cytoplasm</location>
    </subcellularLocation>
    <subcellularLocation>
        <location evidence="3">Endoplasmic reticulum membrane</location>
        <topology evidence="3">Peripheral membrane protein</topology>
    </subcellularLocation>
    <subcellularLocation>
        <location evidence="2">Golgi apparatus membrane</location>
        <topology evidence="2">Peripheral membrane protein</topology>
    </subcellularLocation>
</comment>
<evidence type="ECO:0000256" key="20">
    <source>
        <dbReference type="ARBA" id="ARBA00023232"/>
    </source>
</evidence>
<evidence type="ECO:0000256" key="14">
    <source>
        <dbReference type="ARBA" id="ARBA00022878"/>
    </source>
</evidence>
<comment type="pathway">
    <text evidence="5">Amino-acid degradation; L-phenylalanine degradation; acetoacetate and fumarate from L-phenylalanine: step 3/6.</text>
</comment>
<comment type="subunit">
    <text evidence="7">Homodimer.</text>
</comment>
<dbReference type="EMBL" id="PDXA01000115">
    <property type="protein sequence ID" value="RYN22181.1"/>
    <property type="molecule type" value="Genomic_DNA"/>
</dbReference>
<dbReference type="UniPathway" id="UPA00139">
    <property type="reaction ID" value="UER00362"/>
</dbReference>
<evidence type="ECO:0000256" key="21">
    <source>
        <dbReference type="ARBA" id="ARBA00029786"/>
    </source>
</evidence>
<evidence type="ECO:0000256" key="3">
    <source>
        <dbReference type="ARBA" id="ARBA00004406"/>
    </source>
</evidence>
<dbReference type="GO" id="GO:0005789">
    <property type="term" value="C:endoplasmic reticulum membrane"/>
    <property type="evidence" value="ECO:0007669"/>
    <property type="project" value="UniProtKB-SubCell"/>
</dbReference>
<dbReference type="PANTHER" id="PTHR11959:SF1">
    <property type="entry name" value="4-HYDROXYPHENYLPYRUVATE DIOXYGENASE"/>
    <property type="match status" value="1"/>
</dbReference>
<evidence type="ECO:0000256" key="19">
    <source>
        <dbReference type="ARBA" id="ARBA00023136"/>
    </source>
</evidence>
<keyword evidence="20" id="KW-0585">Phenylalanine catabolism</keyword>
<gene>
    <name evidence="25" type="ORF">AA0114_g12915</name>
</gene>
<keyword evidence="13" id="KW-0256">Endoplasmic reticulum</keyword>
<dbReference type="PANTHER" id="PTHR11959">
    <property type="entry name" value="4-HYDROXYPHENYLPYRUVATE DIOXYGENASE"/>
    <property type="match status" value="1"/>
</dbReference>
<dbReference type="Proteomes" id="UP000292402">
    <property type="component" value="Unassembled WGS sequence"/>
</dbReference>
<evidence type="ECO:0000256" key="13">
    <source>
        <dbReference type="ARBA" id="ARBA00022824"/>
    </source>
</evidence>
<dbReference type="InterPro" id="IPR037523">
    <property type="entry name" value="VOC_core"/>
</dbReference>
<organism evidence="25 26">
    <name type="scientific">Alternaria tenuissima</name>
    <dbReference type="NCBI Taxonomy" id="119927"/>
    <lineage>
        <taxon>Eukaryota</taxon>
        <taxon>Fungi</taxon>
        <taxon>Dikarya</taxon>
        <taxon>Ascomycota</taxon>
        <taxon>Pezizomycotina</taxon>
        <taxon>Dothideomycetes</taxon>
        <taxon>Pleosporomycetidae</taxon>
        <taxon>Pleosporales</taxon>
        <taxon>Pleosporineae</taxon>
        <taxon>Pleosporaceae</taxon>
        <taxon>Alternaria</taxon>
        <taxon>Alternaria sect. Alternaria</taxon>
        <taxon>Alternaria alternata complex</taxon>
    </lineage>
</organism>
<evidence type="ECO:0000256" key="18">
    <source>
        <dbReference type="ARBA" id="ARBA00023034"/>
    </source>
</evidence>
<evidence type="ECO:0000256" key="22">
    <source>
        <dbReference type="ARBA" id="ARBA00033727"/>
    </source>
</evidence>
<reference evidence="26" key="1">
    <citation type="journal article" date="2019" name="bioRxiv">
        <title>Genomics, evolutionary history and diagnostics of the Alternaria alternata species group including apple and Asian pear pathotypes.</title>
        <authorList>
            <person name="Armitage A.D."/>
            <person name="Cockerton H.M."/>
            <person name="Sreenivasaprasad S."/>
            <person name="Woodhall J.W."/>
            <person name="Lane C.R."/>
            <person name="Harrison R.J."/>
            <person name="Clarkson J.P."/>
        </authorList>
    </citation>
    <scope>NUCLEOTIDE SEQUENCE [LARGE SCALE GENOMIC DNA]</scope>
    <source>
        <strain evidence="26">FERA 1082</strain>
    </source>
</reference>
<dbReference type="Gene3D" id="3.10.180.10">
    <property type="entry name" value="2,3-Dihydroxybiphenyl 1,2-Dioxygenase, domain 1"/>
    <property type="match status" value="1"/>
</dbReference>
<keyword evidence="18" id="KW-0333">Golgi apparatus</keyword>
<protein>
    <recommendedName>
        <fullName evidence="9">4-hydroxyphenylpyruvate dioxygenase</fullName>
        <ecNumber evidence="8">1.13.11.27</ecNumber>
    </recommendedName>
    <alternativeName>
        <fullName evidence="21">4-hydroxyphenylpyruvic acid oxidase</fullName>
    </alternativeName>
</protein>
<keyword evidence="17" id="KW-0408">Iron</keyword>
<dbReference type="GO" id="GO:0046872">
    <property type="term" value="F:metal ion binding"/>
    <property type="evidence" value="ECO:0007669"/>
    <property type="project" value="UniProtKB-KW"/>
</dbReference>
<dbReference type="GO" id="GO:0003868">
    <property type="term" value="F:4-hydroxyphenylpyruvate dioxygenase activity"/>
    <property type="evidence" value="ECO:0007669"/>
    <property type="project" value="UniProtKB-EC"/>
</dbReference>